<evidence type="ECO:0000313" key="3">
    <source>
        <dbReference type="Proteomes" id="UP000595618"/>
    </source>
</evidence>
<accession>A0A7T5RIU6</accession>
<keyword evidence="1" id="KW-0472">Membrane</keyword>
<feature type="transmembrane region" description="Helical" evidence="1">
    <location>
        <begin position="62"/>
        <end position="83"/>
    </location>
</feature>
<dbReference type="Proteomes" id="UP000595618">
    <property type="component" value="Chromosome"/>
</dbReference>
<evidence type="ECO:0000313" key="2">
    <source>
        <dbReference type="EMBL" id="QQG44947.1"/>
    </source>
</evidence>
<organism evidence="2 3">
    <name type="scientific">Candidatus Sungiibacteriota bacterium</name>
    <dbReference type="NCBI Taxonomy" id="2750080"/>
    <lineage>
        <taxon>Bacteria</taxon>
        <taxon>Candidatus Sungiibacteriota</taxon>
    </lineage>
</organism>
<dbReference type="AlphaFoldDB" id="A0A7T5RIU6"/>
<gene>
    <name evidence="2" type="ORF">HYW89_02980</name>
</gene>
<sequence>MSKLEELEEELYGENEGDLKKRMSRRIVFPGTLQKPPVSWLERKIKAGVEKGVGVGSRVPKLLVAVFAIFLIVGGALFIFLYLGTRGQEAEIEVQGREKIESGEILTIPIVFRNTSRSTLKEVELTIIIPEGSLVREGGREFPAPSRIIRKIKDLAPGEGDEEETVVRLFGREGEGKTVEVNLLYRPENLRARFSSRSSKTFTVSKVPLALSWELPEILSSGQEVEAKIRYTSSSPLTFEKVSLRLEYPQGFIYKSADPKPSLGDTIWDLGTVGPGSDGFVTFRGTISGGEGEVKTFQAGLGVFNILTKEWRPWSEASYEAKIAIAPLSVQGFLDSVRERLITPGERLNFTVRYKNNTASDLKNITIRAFLDGSILSRDTVVTSKGGTLLAAENAIIWGPGGTPELRVVEAGKEGGVDFHVDTREQPVVRNVGDKNLQVRLRLTIEAATTPKEFIGTSLASEDNLEFKVRSKVIFSGRALYRLSPLINSGPLPPKAGSKTFYTVVWEVRNFTNNMQNVEITTALPPNVKWENAFSPKDARIIFDEASSEVRWKIGSLRAGIGVLAPALVGAFQISVVPSSADVGKPLILTSKSLFLGTDTFTGENIEMTSGELTTELREDAATSAKDWSVVR</sequence>
<protein>
    <recommendedName>
        <fullName evidence="4">DUF11 domain-containing protein</fullName>
    </recommendedName>
</protein>
<name>A0A7T5RIU6_9BACT</name>
<reference evidence="2 3" key="1">
    <citation type="submission" date="2020-07" db="EMBL/GenBank/DDBJ databases">
        <title>Huge and variable diversity of episymbiotic CPR bacteria and DPANN archaea in groundwater ecosystems.</title>
        <authorList>
            <person name="He C.Y."/>
            <person name="Keren R."/>
            <person name="Whittaker M."/>
            <person name="Farag I.F."/>
            <person name="Doudna J."/>
            <person name="Cate J.H.D."/>
            <person name="Banfield J.F."/>
        </authorList>
    </citation>
    <scope>NUCLEOTIDE SEQUENCE [LARGE SCALE GENOMIC DNA]</scope>
    <source>
        <strain evidence="2">NC_groundwater_541_Ag_S-0.1um_46_50</strain>
    </source>
</reference>
<proteinExistence type="predicted"/>
<evidence type="ECO:0000256" key="1">
    <source>
        <dbReference type="SAM" id="Phobius"/>
    </source>
</evidence>
<dbReference type="Gene3D" id="2.60.40.1170">
    <property type="entry name" value="Mu homology domain, subdomain B"/>
    <property type="match status" value="1"/>
</dbReference>
<keyword evidence="1" id="KW-0812">Transmembrane</keyword>
<dbReference type="EMBL" id="CP066690">
    <property type="protein sequence ID" value="QQG44947.1"/>
    <property type="molecule type" value="Genomic_DNA"/>
</dbReference>
<keyword evidence="1" id="KW-1133">Transmembrane helix</keyword>
<evidence type="ECO:0008006" key="4">
    <source>
        <dbReference type="Google" id="ProtNLM"/>
    </source>
</evidence>